<dbReference type="InterPro" id="IPR018303">
    <property type="entry name" value="ATPase_P-typ_P_site"/>
</dbReference>
<dbReference type="Proteomes" id="UP001168613">
    <property type="component" value="Unassembled WGS sequence"/>
</dbReference>
<dbReference type="PRINTS" id="PR00119">
    <property type="entry name" value="CATATPASE"/>
</dbReference>
<feature type="transmembrane region" description="Helical" evidence="10">
    <location>
        <begin position="267"/>
        <end position="285"/>
    </location>
</feature>
<feature type="domain" description="HMA" evidence="11">
    <location>
        <begin position="77"/>
        <end position="142"/>
    </location>
</feature>
<keyword evidence="8 10" id="KW-1133">Transmembrane helix</keyword>
<feature type="transmembrane region" description="Helical" evidence="10">
    <location>
        <begin position="202"/>
        <end position="221"/>
    </location>
</feature>
<dbReference type="SFLD" id="SFLDS00003">
    <property type="entry name" value="Haloacid_Dehalogenase"/>
    <property type="match status" value="1"/>
</dbReference>
<dbReference type="NCBIfam" id="TIGR01525">
    <property type="entry name" value="ATPase-IB_hvy"/>
    <property type="match status" value="1"/>
</dbReference>
<evidence type="ECO:0000313" key="12">
    <source>
        <dbReference type="EMBL" id="MDN4121459.1"/>
    </source>
</evidence>
<feature type="transmembrane region" description="Helical" evidence="10">
    <location>
        <begin position="233"/>
        <end position="255"/>
    </location>
</feature>
<dbReference type="CDD" id="cd02094">
    <property type="entry name" value="P-type_ATPase_Cu-like"/>
    <property type="match status" value="1"/>
</dbReference>
<evidence type="ECO:0000313" key="13">
    <source>
        <dbReference type="Proteomes" id="UP001168613"/>
    </source>
</evidence>
<protein>
    <submittedName>
        <fullName evidence="12">Heavy metal translocating P-type ATPase</fullName>
    </submittedName>
</protein>
<organism evidence="12 13">
    <name type="scientific">Alcaligenes endophyticus</name>
    <dbReference type="NCBI Taxonomy" id="1929088"/>
    <lineage>
        <taxon>Bacteria</taxon>
        <taxon>Pseudomonadati</taxon>
        <taxon>Pseudomonadota</taxon>
        <taxon>Betaproteobacteria</taxon>
        <taxon>Burkholderiales</taxon>
        <taxon>Alcaligenaceae</taxon>
        <taxon>Alcaligenes</taxon>
    </lineage>
</organism>
<dbReference type="SFLD" id="SFLDF00027">
    <property type="entry name" value="p-type_atpase"/>
    <property type="match status" value="1"/>
</dbReference>
<dbReference type="RefSeq" id="WP_266124136.1">
    <property type="nucleotide sequence ID" value="NZ_JAJHNU010000002.1"/>
</dbReference>
<dbReference type="PROSITE" id="PS50846">
    <property type="entry name" value="HMA_2"/>
    <property type="match status" value="2"/>
</dbReference>
<dbReference type="NCBIfam" id="TIGR01511">
    <property type="entry name" value="ATPase-IB1_Cu"/>
    <property type="match status" value="1"/>
</dbReference>
<keyword evidence="10" id="KW-1003">Cell membrane</keyword>
<keyword evidence="9 10" id="KW-0472">Membrane</keyword>
<dbReference type="InterPro" id="IPR008250">
    <property type="entry name" value="ATPase_P-typ_transduc_dom_A_sf"/>
</dbReference>
<dbReference type="SUPFAM" id="SSF55008">
    <property type="entry name" value="HMA, heavy metal-associated domain"/>
    <property type="match status" value="2"/>
</dbReference>
<keyword evidence="3 10" id="KW-0812">Transmembrane</keyword>
<evidence type="ECO:0000256" key="1">
    <source>
        <dbReference type="ARBA" id="ARBA00004127"/>
    </source>
</evidence>
<dbReference type="InterPro" id="IPR027256">
    <property type="entry name" value="P-typ_ATPase_IB"/>
</dbReference>
<dbReference type="Pfam" id="PF00122">
    <property type="entry name" value="E1-E2_ATPase"/>
    <property type="match status" value="1"/>
</dbReference>
<evidence type="ECO:0000256" key="10">
    <source>
        <dbReference type="RuleBase" id="RU362081"/>
    </source>
</evidence>
<dbReference type="InterPro" id="IPR006121">
    <property type="entry name" value="HMA_dom"/>
</dbReference>
<dbReference type="SFLD" id="SFLDG00002">
    <property type="entry name" value="C1.7:_P-type_atpase_like"/>
    <property type="match status" value="1"/>
</dbReference>
<evidence type="ECO:0000259" key="11">
    <source>
        <dbReference type="PROSITE" id="PS50846"/>
    </source>
</evidence>
<dbReference type="Gene3D" id="3.40.1110.10">
    <property type="entry name" value="Calcium-transporting ATPase, cytoplasmic domain N"/>
    <property type="match status" value="1"/>
</dbReference>
<sequence>MTSATNNTKSVLILPVEGMSCASCVGRVEKIILKQPNVLNAHANLANATVHLDINGPIDTKQLAQALQKGGYPVVRHTQVLDIDGMSCASCVGRVEKLLNTIPFVEQVQVNLATQQATFTAPINQDLNLIYSKLNKGGYQARLHEAQAQGPTPAERDVQRFYPRMIWALVLAVPVFIMEMGSHLIPGFHALVQAVLPTPYNIYLQFLLTTAVLIGPGRYFYTQGLPALWRGAPDMNSLVAVGSLAAYLYSLVATFTPQLLPEGSVHVYYEAAAVIVALVLVGRYMEARAKGRTSAAIQNLLGLQPKHANVWRDGQFVALDLAQIQVGDKVQLRPGERVAMDGVVTEGNSYVDESMISGEPVPVAKQIGSKLVGGTVNQQGGLVYEVHAVGGDTVLAHIIQMVEQAQASKLPVQALVDRVTLWFVPAVMLIAVLTGLAWWYFYPDAGLSMALSNAVAVLIIACPCAMGLATPTSIMVSTGRAAQMGILFRQGDALQSLRDVKVVAVDKTGTLTKGKPELTDLIVSEGFEREQLLAWVAAIELRSEHPIAQAIVESAKKQALQLPALESFQSLTGLGVEAIIHGRHVWVGADRLMSRRNINMDSLALAAEKLAKEGKTPLYVAVDQKLAALIAVADPIKESSREAIKALHKRDIPVIMLTGDNRHTADAVSQQLGIFQTIAELMPSDKVEAIKRLQKQYGKIAFVGDGINDAPALAHADVGIAIGTGTDIAVESADVVLMSDDLKAVVSAIDLSIYCLRNIKQNLFWAFFYNIALIPIAAGLLYIFKGPLLSPMLAAAAMTFSSTFVLVNALRLRVVKLNH</sequence>
<dbReference type="Gene3D" id="3.40.50.1000">
    <property type="entry name" value="HAD superfamily/HAD-like"/>
    <property type="match status" value="1"/>
</dbReference>
<dbReference type="SUPFAM" id="SSF56784">
    <property type="entry name" value="HAD-like"/>
    <property type="match status" value="1"/>
</dbReference>
<keyword evidence="6 10" id="KW-0067">ATP-binding</keyword>
<feature type="transmembrane region" description="Helical" evidence="10">
    <location>
        <begin position="447"/>
        <end position="470"/>
    </location>
</feature>
<evidence type="ECO:0000256" key="2">
    <source>
        <dbReference type="ARBA" id="ARBA00006024"/>
    </source>
</evidence>
<dbReference type="Gene3D" id="2.70.150.10">
    <property type="entry name" value="Calcium-transporting ATPase, cytoplasmic transduction domain A"/>
    <property type="match status" value="1"/>
</dbReference>
<dbReference type="Pfam" id="PF00702">
    <property type="entry name" value="Hydrolase"/>
    <property type="match status" value="1"/>
</dbReference>
<keyword evidence="5 10" id="KW-0547">Nucleotide-binding</keyword>
<dbReference type="CDD" id="cd00371">
    <property type="entry name" value="HMA"/>
    <property type="match status" value="2"/>
</dbReference>
<evidence type="ECO:0000256" key="4">
    <source>
        <dbReference type="ARBA" id="ARBA00022723"/>
    </source>
</evidence>
<gene>
    <name evidence="12" type="ORF">LMS43_09175</name>
</gene>
<evidence type="ECO:0000256" key="7">
    <source>
        <dbReference type="ARBA" id="ARBA00022967"/>
    </source>
</evidence>
<dbReference type="InterPro" id="IPR059000">
    <property type="entry name" value="ATPase_P-type_domA"/>
</dbReference>
<dbReference type="InterPro" id="IPR023214">
    <property type="entry name" value="HAD_sf"/>
</dbReference>
<dbReference type="SUPFAM" id="SSF81653">
    <property type="entry name" value="Calcium ATPase, transduction domain A"/>
    <property type="match status" value="1"/>
</dbReference>
<dbReference type="PROSITE" id="PS01047">
    <property type="entry name" value="HMA_1"/>
    <property type="match status" value="2"/>
</dbReference>
<reference evidence="12" key="1">
    <citation type="submission" date="2021-11" db="EMBL/GenBank/DDBJ databases">
        <title>Draft genome sequence of Alcaligenes endophyticus type strain CCUG 75668T.</title>
        <authorList>
            <person name="Salva-Serra F."/>
            <person name="Duran R.E."/>
            <person name="Seeger M."/>
            <person name="Moore E.R.B."/>
            <person name="Jaen-Luchoro D."/>
        </authorList>
    </citation>
    <scope>NUCLEOTIDE SEQUENCE</scope>
    <source>
        <strain evidence="12">CCUG 75668</strain>
    </source>
</reference>
<evidence type="ECO:0000256" key="5">
    <source>
        <dbReference type="ARBA" id="ARBA00022741"/>
    </source>
</evidence>
<keyword evidence="4 10" id="KW-0479">Metal-binding</keyword>
<feature type="transmembrane region" description="Helical" evidence="10">
    <location>
        <begin position="763"/>
        <end position="784"/>
    </location>
</feature>
<evidence type="ECO:0000256" key="6">
    <source>
        <dbReference type="ARBA" id="ARBA00022840"/>
    </source>
</evidence>
<evidence type="ECO:0000256" key="9">
    <source>
        <dbReference type="ARBA" id="ARBA00023136"/>
    </source>
</evidence>
<dbReference type="Gene3D" id="3.30.70.100">
    <property type="match status" value="2"/>
</dbReference>
<dbReference type="PRINTS" id="PR00943">
    <property type="entry name" value="CUATPASE"/>
</dbReference>
<feature type="transmembrane region" description="Helical" evidence="10">
    <location>
        <begin position="419"/>
        <end position="441"/>
    </location>
</feature>
<dbReference type="InterPro" id="IPR001757">
    <property type="entry name" value="P_typ_ATPase"/>
</dbReference>
<dbReference type="Pfam" id="PF00403">
    <property type="entry name" value="HMA"/>
    <property type="match status" value="2"/>
</dbReference>
<dbReference type="InterPro" id="IPR036412">
    <property type="entry name" value="HAD-like_sf"/>
</dbReference>
<dbReference type="InterPro" id="IPR017969">
    <property type="entry name" value="Heavy-metal-associated_CS"/>
</dbReference>
<feature type="domain" description="HMA" evidence="11">
    <location>
        <begin position="10"/>
        <end position="75"/>
    </location>
</feature>
<accession>A0ABT8EJI3</accession>
<proteinExistence type="inferred from homology"/>
<feature type="transmembrane region" description="Helical" evidence="10">
    <location>
        <begin position="166"/>
        <end position="190"/>
    </location>
</feature>
<dbReference type="SUPFAM" id="SSF81665">
    <property type="entry name" value="Calcium ATPase, transmembrane domain M"/>
    <property type="match status" value="1"/>
</dbReference>
<dbReference type="NCBIfam" id="TIGR01494">
    <property type="entry name" value="ATPase_P-type"/>
    <property type="match status" value="1"/>
</dbReference>
<comment type="subcellular location">
    <subcellularLocation>
        <location evidence="10">Cell membrane</location>
    </subcellularLocation>
    <subcellularLocation>
        <location evidence="1">Endomembrane system</location>
        <topology evidence="1">Multi-pass membrane protein</topology>
    </subcellularLocation>
</comment>
<comment type="caution">
    <text evidence="12">The sequence shown here is derived from an EMBL/GenBank/DDBJ whole genome shotgun (WGS) entry which is preliminary data.</text>
</comment>
<dbReference type="InterPro" id="IPR044492">
    <property type="entry name" value="P_typ_ATPase_HD_dom"/>
</dbReference>
<dbReference type="EMBL" id="JAJHNU010000002">
    <property type="protein sequence ID" value="MDN4121459.1"/>
    <property type="molecule type" value="Genomic_DNA"/>
</dbReference>
<dbReference type="PANTHER" id="PTHR43520:SF8">
    <property type="entry name" value="P-TYPE CU(+) TRANSPORTER"/>
    <property type="match status" value="1"/>
</dbReference>
<dbReference type="PANTHER" id="PTHR43520">
    <property type="entry name" value="ATP7, ISOFORM B"/>
    <property type="match status" value="1"/>
</dbReference>
<dbReference type="InterPro" id="IPR036163">
    <property type="entry name" value="HMA_dom_sf"/>
</dbReference>
<comment type="similarity">
    <text evidence="2 10">Belongs to the cation transport ATPase (P-type) (TC 3.A.3) family. Type IB subfamily.</text>
</comment>
<evidence type="ECO:0000256" key="8">
    <source>
        <dbReference type="ARBA" id="ARBA00022989"/>
    </source>
</evidence>
<feature type="transmembrane region" description="Helical" evidence="10">
    <location>
        <begin position="790"/>
        <end position="810"/>
    </location>
</feature>
<keyword evidence="7" id="KW-1278">Translocase</keyword>
<dbReference type="InterPro" id="IPR023298">
    <property type="entry name" value="ATPase_P-typ_TM_dom_sf"/>
</dbReference>
<keyword evidence="13" id="KW-1185">Reference proteome</keyword>
<evidence type="ECO:0000256" key="3">
    <source>
        <dbReference type="ARBA" id="ARBA00022692"/>
    </source>
</evidence>
<dbReference type="PROSITE" id="PS00154">
    <property type="entry name" value="ATPASE_E1_E2"/>
    <property type="match status" value="1"/>
</dbReference>
<dbReference type="InterPro" id="IPR023299">
    <property type="entry name" value="ATPase_P-typ_cyto_dom_N"/>
</dbReference>
<name>A0ABT8EJI3_9BURK</name>